<dbReference type="Gene3D" id="1.10.10.10">
    <property type="entry name" value="Winged helix-like DNA-binding domain superfamily/Winged helix DNA-binding domain"/>
    <property type="match status" value="1"/>
</dbReference>
<dbReference type="HOGENOM" id="CLU_1451796_0_0_11"/>
<dbReference type="SMART" id="SM00418">
    <property type="entry name" value="HTH_ARSR"/>
    <property type="match status" value="1"/>
</dbReference>
<organism evidence="2 3">
    <name type="scientific">Beutenbergia cavernae (strain ATCC BAA-8 / DSM 12333 / CCUG 43141 / JCM 11478 / NBRC 16432 / NCIMB 13614 / HKI 0122)</name>
    <dbReference type="NCBI Taxonomy" id="471853"/>
    <lineage>
        <taxon>Bacteria</taxon>
        <taxon>Bacillati</taxon>
        <taxon>Actinomycetota</taxon>
        <taxon>Actinomycetes</taxon>
        <taxon>Micrococcales</taxon>
        <taxon>Beutenbergiaceae</taxon>
        <taxon>Beutenbergia</taxon>
    </lineage>
</organism>
<evidence type="ECO:0000313" key="2">
    <source>
        <dbReference type="EMBL" id="ACQ79095.1"/>
    </source>
</evidence>
<evidence type="ECO:0000313" key="3">
    <source>
        <dbReference type="Proteomes" id="UP000007962"/>
    </source>
</evidence>
<dbReference type="RefSeq" id="WP_012725875.1">
    <property type="nucleotide sequence ID" value="NC_012669.1"/>
</dbReference>
<dbReference type="InterPro" id="IPR018656">
    <property type="entry name" value="DUF2087"/>
</dbReference>
<evidence type="ECO:0000259" key="1">
    <source>
        <dbReference type="SMART" id="SM00418"/>
    </source>
</evidence>
<dbReference type="KEGG" id="bcv:Bcav_0834"/>
<dbReference type="EMBL" id="CP001618">
    <property type="protein sequence ID" value="ACQ79095.1"/>
    <property type="molecule type" value="Genomic_DNA"/>
</dbReference>
<dbReference type="InterPro" id="IPR036390">
    <property type="entry name" value="WH_DNA-bd_sf"/>
</dbReference>
<dbReference type="SUPFAM" id="SSF46785">
    <property type="entry name" value="Winged helix' DNA-binding domain"/>
    <property type="match status" value="1"/>
</dbReference>
<dbReference type="AlphaFoldDB" id="C5BZC3"/>
<dbReference type="InterPro" id="IPR001845">
    <property type="entry name" value="HTH_ArsR_DNA-bd_dom"/>
</dbReference>
<accession>C5BZC3</accession>
<dbReference type="Proteomes" id="UP000007962">
    <property type="component" value="Chromosome"/>
</dbReference>
<proteinExistence type="predicted"/>
<gene>
    <name evidence="2" type="ordered locus">Bcav_0834</name>
</gene>
<dbReference type="Pfam" id="PF09860">
    <property type="entry name" value="DUF2087"/>
    <property type="match status" value="1"/>
</dbReference>
<protein>
    <recommendedName>
        <fullName evidence="1">HTH arsR-type domain-containing protein</fullName>
    </recommendedName>
</protein>
<name>C5BZC3_BEUC1</name>
<dbReference type="eggNOG" id="COG0640">
    <property type="taxonomic scope" value="Bacteria"/>
</dbReference>
<dbReference type="InterPro" id="IPR036388">
    <property type="entry name" value="WH-like_DNA-bd_sf"/>
</dbReference>
<keyword evidence="3" id="KW-1185">Reference proteome</keyword>
<reference evidence="2 3" key="1">
    <citation type="journal article" date="2009" name="Stand. Genomic Sci.">
        <title>Complete genome sequence of Beutenbergia cavernae type strain (HKI 0122).</title>
        <authorList>
            <person name="Land M."/>
            <person name="Pukall R."/>
            <person name="Abt B."/>
            <person name="Goker M."/>
            <person name="Rohde M."/>
            <person name="Glavina Del Rio T."/>
            <person name="Tice H."/>
            <person name="Copeland A."/>
            <person name="Cheng J.F."/>
            <person name="Lucas S."/>
            <person name="Chen F."/>
            <person name="Nolan M."/>
            <person name="Bruce D."/>
            <person name="Goodwin L."/>
            <person name="Pitluck S."/>
            <person name="Ivanova N."/>
            <person name="Mavromatis K."/>
            <person name="Ovchinnikova G."/>
            <person name="Pati A."/>
            <person name="Chen A."/>
            <person name="Palaniappan K."/>
            <person name="Hauser L."/>
            <person name="Chang Y.J."/>
            <person name="Jefferies C.C."/>
            <person name="Saunders E."/>
            <person name="Brettin T."/>
            <person name="Detter J.C."/>
            <person name="Han C."/>
            <person name="Chain P."/>
            <person name="Bristow J."/>
            <person name="Eisen J.A."/>
            <person name="Markowitz V."/>
            <person name="Hugenholtz P."/>
            <person name="Kyrpides N.C."/>
            <person name="Klenk H.P."/>
            <person name="Lapidus A."/>
        </authorList>
    </citation>
    <scope>NUCLEOTIDE SEQUENCE [LARGE SCALE GENOMIC DNA]</scope>
    <source>
        <strain evidence="3">ATCC BAA-8 / DSM 12333 / NBRC 16432</strain>
    </source>
</reference>
<dbReference type="OrthoDB" id="529288at2"/>
<sequence length="186" mass="19266">MDDPVELLSTLADPRRLAALASLATGGPASTLELAARLGVRERDAVRAIGALRAAGLVTESTDGAWQARLATLTDAVAAHAAATPLGRVLAADPELARKLSGNVRLGRLVRLPMEAAPRARMLEAIASALPVFDGDPEPAVNAALARITDDVPLVRRELVEAGHLVRTADGSSYSTPLATGWTAGR</sequence>
<dbReference type="GO" id="GO:0003700">
    <property type="term" value="F:DNA-binding transcription factor activity"/>
    <property type="evidence" value="ECO:0007669"/>
    <property type="project" value="InterPro"/>
</dbReference>
<dbReference type="eggNOG" id="COG3860">
    <property type="taxonomic scope" value="Bacteria"/>
</dbReference>
<dbReference type="STRING" id="471853.Bcav_0834"/>
<feature type="domain" description="HTH arsR-type" evidence="1">
    <location>
        <begin position="6"/>
        <end position="78"/>
    </location>
</feature>